<accession>A0ABC9WJ57</accession>
<evidence type="ECO:0000256" key="1">
    <source>
        <dbReference type="SAM" id="MobiDB-lite"/>
    </source>
</evidence>
<feature type="region of interest" description="Disordered" evidence="1">
    <location>
        <begin position="659"/>
        <end position="761"/>
    </location>
</feature>
<proteinExistence type="predicted"/>
<feature type="compositionally biased region" description="Polar residues" evidence="1">
    <location>
        <begin position="1"/>
        <end position="11"/>
    </location>
</feature>
<feature type="compositionally biased region" description="Low complexity" evidence="1">
    <location>
        <begin position="72"/>
        <end position="88"/>
    </location>
</feature>
<dbReference type="EMBL" id="BAAFJT010000003">
    <property type="protein sequence ID" value="GAB0185500.1"/>
    <property type="molecule type" value="Genomic_DNA"/>
</dbReference>
<evidence type="ECO:0000313" key="2">
    <source>
        <dbReference type="EMBL" id="GAB0185499.1"/>
    </source>
</evidence>
<evidence type="ECO:0000313" key="4">
    <source>
        <dbReference type="Proteomes" id="UP001623348"/>
    </source>
</evidence>
<sequence length="779" mass="84932">MGKDSVGSQGTEAKEASAPRQEGQCQSCHVHPDVTGVYEAVHQFDRSIKDLTRYLDMLNYETPKSSDNSWTSITASEVGSSSSVSLSPSREDPHSSIMASEASSFAEVSLSPSSDDSWTSIMASDAGCSSQASPSTLLDGENMPHASSVQPSLGHPRADLEEQPGLATQPPCREEVDRCLEVNSMQQNQPDLEIQLGAPTPPPEVLDVHSRETEMPISHHKGQDTLECLIPETKLLQELFQPASVDETPQTVPASAPPSPRQQEKRDVKVDPTVQDLSFLNETVKRQLERHIVKMKIQQRYGLPTRVLEYDKNFENISLGQKATQPPPPQRSAGLPYRSPFRHWDRRARAKKPTGRPPGPQKEFTEPADTCLLGMQAPSSPPTSQRTKKRDVTVIRIMQNLPFLHEPEKRQPERRIVKMPTQQEEPADAVEACPQGTQAPVHSEPAAFLRVAQEMPQEAGETPPCKKERGVTAGSSTASKETPPETDGKEKGPVTQGDVQGPSPSGQAERAQPEQETAPRGQSGQMSNRPSVSYGDRQPPELLLEKSVPMGEDDLCLEGQRSPSEDVGTAEQPSDLTALPSSSSLQTQHPSCEETPSALPTSPDSARTVFHIPYLEELITALTEYHRASQTAEDLQNQLRALWLEQVTEKLGYSRAELAVEHPSASQSRGHSGAEKGRGSAQDRAGSSGLCPKCSKALRDSLPGSDGSQTWAPSDAATPWAGREGPVGERRPPEDRAKRQQGQKRAAAAQPSQRVHVRGSTVQTPLFRQEWLPARLVPP</sequence>
<gene>
    <name evidence="2" type="ORF">GRJ2_001015200</name>
    <name evidence="3" type="ORF">GRJ2_001015300</name>
</gene>
<feature type="compositionally biased region" description="Polar residues" evidence="1">
    <location>
        <begin position="571"/>
        <end position="590"/>
    </location>
</feature>
<dbReference type="EMBL" id="BAAFJT010000003">
    <property type="protein sequence ID" value="GAB0185499.1"/>
    <property type="molecule type" value="Genomic_DNA"/>
</dbReference>
<comment type="caution">
    <text evidence="3">The sequence shown here is derived from an EMBL/GenBank/DDBJ whole genome shotgun (WGS) entry which is preliminary data.</text>
</comment>
<feature type="compositionally biased region" description="Low complexity" evidence="1">
    <location>
        <begin position="109"/>
        <end position="120"/>
    </location>
</feature>
<dbReference type="Proteomes" id="UP001623348">
    <property type="component" value="Unassembled WGS sequence"/>
</dbReference>
<feature type="region of interest" description="Disordered" evidence="1">
    <location>
        <begin position="319"/>
        <end position="366"/>
    </location>
</feature>
<feature type="compositionally biased region" description="Basic residues" evidence="1">
    <location>
        <begin position="340"/>
        <end position="354"/>
    </location>
</feature>
<feature type="region of interest" description="Disordered" evidence="1">
    <location>
        <begin position="1"/>
        <end position="27"/>
    </location>
</feature>
<feature type="region of interest" description="Disordered" evidence="1">
    <location>
        <begin position="61"/>
        <end position="171"/>
    </location>
</feature>
<name>A0ABC9WJ57_GRUJA</name>
<feature type="compositionally biased region" description="Basic and acidic residues" evidence="1">
    <location>
        <begin position="482"/>
        <end position="492"/>
    </location>
</feature>
<feature type="region of interest" description="Disordered" evidence="1">
    <location>
        <begin position="420"/>
        <end position="605"/>
    </location>
</feature>
<organism evidence="3 4">
    <name type="scientific">Grus japonensis</name>
    <name type="common">Japanese crane</name>
    <name type="synonym">Red-crowned crane</name>
    <dbReference type="NCBI Taxonomy" id="30415"/>
    <lineage>
        <taxon>Eukaryota</taxon>
        <taxon>Metazoa</taxon>
        <taxon>Chordata</taxon>
        <taxon>Craniata</taxon>
        <taxon>Vertebrata</taxon>
        <taxon>Euteleostomi</taxon>
        <taxon>Archelosauria</taxon>
        <taxon>Archosauria</taxon>
        <taxon>Dinosauria</taxon>
        <taxon>Saurischia</taxon>
        <taxon>Theropoda</taxon>
        <taxon>Coelurosauria</taxon>
        <taxon>Aves</taxon>
        <taxon>Neognathae</taxon>
        <taxon>Neoaves</taxon>
        <taxon>Gruiformes</taxon>
        <taxon>Gruidae</taxon>
        <taxon>Grus</taxon>
    </lineage>
</organism>
<keyword evidence="4" id="KW-1185">Reference proteome</keyword>
<feature type="region of interest" description="Disordered" evidence="1">
    <location>
        <begin position="245"/>
        <end position="270"/>
    </location>
</feature>
<feature type="compositionally biased region" description="Polar residues" evidence="1">
    <location>
        <begin position="127"/>
        <end position="136"/>
    </location>
</feature>
<feature type="region of interest" description="Disordered" evidence="1">
    <location>
        <begin position="372"/>
        <end position="391"/>
    </location>
</feature>
<dbReference type="AlphaFoldDB" id="A0ABC9WJ57"/>
<reference evidence="3 4" key="1">
    <citation type="submission" date="2024-06" db="EMBL/GenBank/DDBJ databases">
        <title>The draft genome of Grus japonensis, version 3.</title>
        <authorList>
            <person name="Nabeshima K."/>
            <person name="Suzuki S."/>
            <person name="Onuma M."/>
        </authorList>
    </citation>
    <scope>NUCLEOTIDE SEQUENCE [LARGE SCALE GENOMIC DNA]</scope>
    <source>
        <strain evidence="3 4">451A</strain>
    </source>
</reference>
<feature type="compositionally biased region" description="Polar residues" evidence="1">
    <location>
        <begin position="62"/>
        <end position="71"/>
    </location>
</feature>
<feature type="compositionally biased region" description="Polar residues" evidence="1">
    <location>
        <begin position="520"/>
        <end position="531"/>
    </location>
</feature>
<feature type="compositionally biased region" description="Basic and acidic residues" evidence="1">
    <location>
        <begin position="726"/>
        <end position="738"/>
    </location>
</feature>
<evidence type="ECO:0000313" key="3">
    <source>
        <dbReference type="EMBL" id="GAB0185500.1"/>
    </source>
</evidence>
<protein>
    <submittedName>
        <fullName evidence="3">Uncharacterized protein</fullName>
    </submittedName>
</protein>